<dbReference type="AlphaFoldDB" id="A0A1Z4UZP9"/>
<organism evidence="1 2">
    <name type="scientific">Dolichospermum compactum NIES-806</name>
    <dbReference type="NCBI Taxonomy" id="1973481"/>
    <lineage>
        <taxon>Bacteria</taxon>
        <taxon>Bacillati</taxon>
        <taxon>Cyanobacteriota</taxon>
        <taxon>Cyanophyceae</taxon>
        <taxon>Nostocales</taxon>
        <taxon>Aphanizomenonaceae</taxon>
        <taxon>Dolichospermum</taxon>
        <taxon>Dolichospermum compactum</taxon>
    </lineage>
</organism>
<accession>A0A1Z4UZP9</accession>
<sequence length="42" mass="4779">MKPFIYMGDGVNKLIFGITGTEEPQYLLSRRLGFCLESILNL</sequence>
<name>A0A1Z4UZP9_9CYAN</name>
<proteinExistence type="predicted"/>
<evidence type="ECO:0000313" key="2">
    <source>
        <dbReference type="Proteomes" id="UP000218702"/>
    </source>
</evidence>
<dbReference type="KEGG" id="dcm:NIES806_09220"/>
<dbReference type="EMBL" id="AP018316">
    <property type="protein sequence ID" value="BAZ84730.1"/>
    <property type="molecule type" value="Genomic_DNA"/>
</dbReference>
<protein>
    <submittedName>
        <fullName evidence="1">Uncharacterized protein</fullName>
    </submittedName>
</protein>
<reference evidence="1 2" key="1">
    <citation type="submission" date="2017-06" db="EMBL/GenBank/DDBJ databases">
        <title>Genome sequencing of cyanobaciteial culture collection at National Institute for Environmental Studies (NIES).</title>
        <authorList>
            <person name="Hirose Y."/>
            <person name="Shimura Y."/>
            <person name="Fujisawa T."/>
            <person name="Nakamura Y."/>
            <person name="Kawachi M."/>
        </authorList>
    </citation>
    <scope>NUCLEOTIDE SEQUENCE [LARGE SCALE GENOMIC DNA]</scope>
    <source>
        <strain evidence="1 2">NIES-806</strain>
    </source>
</reference>
<keyword evidence="2" id="KW-1185">Reference proteome</keyword>
<dbReference type="Proteomes" id="UP000218702">
    <property type="component" value="Chromosome"/>
</dbReference>
<evidence type="ECO:0000313" key="1">
    <source>
        <dbReference type="EMBL" id="BAZ84730.1"/>
    </source>
</evidence>
<gene>
    <name evidence="1" type="ORF">NIES806_09220</name>
</gene>